<evidence type="ECO:0000313" key="2">
    <source>
        <dbReference type="Proteomes" id="UP000547879"/>
    </source>
</evidence>
<protein>
    <submittedName>
        <fullName evidence="1">Uncharacterized protein</fullName>
    </submittedName>
</protein>
<accession>A0A7W9YA18</accession>
<proteinExistence type="predicted"/>
<evidence type="ECO:0000313" key="1">
    <source>
        <dbReference type="EMBL" id="MBB6164779.1"/>
    </source>
</evidence>
<dbReference type="RefSeq" id="WP_183995514.1">
    <property type="nucleotide sequence ID" value="NZ_BMHW01000005.1"/>
</dbReference>
<dbReference type="AlphaFoldDB" id="A0A7W9YA18"/>
<dbReference type="Proteomes" id="UP000547879">
    <property type="component" value="Unassembled WGS sequence"/>
</dbReference>
<reference evidence="1 2" key="1">
    <citation type="submission" date="2020-08" db="EMBL/GenBank/DDBJ databases">
        <title>Genomic Encyclopedia of Type Strains, Phase IV (KMG-IV): sequencing the most valuable type-strain genomes for metagenomic binning, comparative biology and taxonomic classification.</title>
        <authorList>
            <person name="Goeker M."/>
        </authorList>
    </citation>
    <scope>NUCLEOTIDE SEQUENCE [LARGE SCALE GENOMIC DNA]</scope>
    <source>
        <strain evidence="1 2">DSM 100734</strain>
    </source>
</reference>
<gene>
    <name evidence="1" type="ORF">HNQ72_004624</name>
</gene>
<dbReference type="EMBL" id="JACHEG010000006">
    <property type="protein sequence ID" value="MBB6164779.1"/>
    <property type="molecule type" value="Genomic_DNA"/>
</dbReference>
<keyword evidence="2" id="KW-1185">Reference proteome</keyword>
<name>A0A7W9YA18_9HYPH</name>
<comment type="caution">
    <text evidence="1">The sequence shown here is derived from an EMBL/GenBank/DDBJ whole genome shotgun (WGS) entry which is preliminary data.</text>
</comment>
<organism evidence="1 2">
    <name type="scientific">Rhizobium wenxiniae</name>
    <dbReference type="NCBI Taxonomy" id="1737357"/>
    <lineage>
        <taxon>Bacteria</taxon>
        <taxon>Pseudomonadati</taxon>
        <taxon>Pseudomonadota</taxon>
        <taxon>Alphaproteobacteria</taxon>
        <taxon>Hyphomicrobiales</taxon>
        <taxon>Rhizobiaceae</taxon>
        <taxon>Rhizobium/Agrobacterium group</taxon>
        <taxon>Rhizobium</taxon>
    </lineage>
</organism>
<sequence length="59" mass="6408">MIIFEGLSCQHMVLGPIDKGANGFPHGPARTYGMVDTLMEGCFLSVLTLNADRQDRAVI</sequence>